<dbReference type="GO" id="GO:0009279">
    <property type="term" value="C:cell outer membrane"/>
    <property type="evidence" value="ECO:0007669"/>
    <property type="project" value="UniProtKB-SubCell"/>
</dbReference>
<dbReference type="OrthoDB" id="9809364at2"/>
<accession>A0A371JV57</accession>
<evidence type="ECO:0000313" key="8">
    <source>
        <dbReference type="Proteomes" id="UP000261828"/>
    </source>
</evidence>
<dbReference type="Gene3D" id="2.60.40.1120">
    <property type="entry name" value="Carboxypeptidase-like, regulatory domain"/>
    <property type="match status" value="1"/>
</dbReference>
<keyword evidence="8" id="KW-1185">Reference proteome</keyword>
<comment type="caution">
    <text evidence="7">The sequence shown here is derived from an EMBL/GenBank/DDBJ whole genome shotgun (WGS) entry which is preliminary data.</text>
</comment>
<keyword evidence="2 5" id="KW-0472">Membrane</keyword>
<dbReference type="InterPro" id="IPR011042">
    <property type="entry name" value="6-blade_b-propeller_TolB-like"/>
</dbReference>
<keyword evidence="7" id="KW-0969">Cilium</keyword>
<keyword evidence="4" id="KW-0802">TPR repeat</keyword>
<name>A0A371JV57_9FLAO</name>
<keyword evidence="7" id="KW-0966">Cell projection</keyword>
<dbReference type="Gene3D" id="1.25.40.10">
    <property type="entry name" value="Tetratricopeptide repeat domain"/>
    <property type="match status" value="1"/>
</dbReference>
<dbReference type="InterPro" id="IPR050330">
    <property type="entry name" value="Bact_OuterMem_StrucFunc"/>
</dbReference>
<feature type="repeat" description="TPR" evidence="4">
    <location>
        <begin position="56"/>
        <end position="89"/>
    </location>
</feature>
<dbReference type="InterPro" id="IPR011990">
    <property type="entry name" value="TPR-like_helical_dom_sf"/>
</dbReference>
<dbReference type="Pfam" id="PF07676">
    <property type="entry name" value="PD40"/>
    <property type="match status" value="3"/>
</dbReference>
<evidence type="ECO:0000256" key="4">
    <source>
        <dbReference type="PROSITE-ProRule" id="PRU00339"/>
    </source>
</evidence>
<dbReference type="PANTHER" id="PTHR30329">
    <property type="entry name" value="STATOR ELEMENT OF FLAGELLAR MOTOR COMPLEX"/>
    <property type="match status" value="1"/>
</dbReference>
<protein>
    <submittedName>
        <fullName evidence="7">Flagellar motor protein MotB</fullName>
    </submittedName>
</protein>
<dbReference type="SUPFAM" id="SSF103088">
    <property type="entry name" value="OmpA-like"/>
    <property type="match status" value="1"/>
</dbReference>
<feature type="domain" description="OmpA-like" evidence="6">
    <location>
        <begin position="524"/>
        <end position="644"/>
    </location>
</feature>
<reference evidence="7 8" key="1">
    <citation type="submission" date="2018-08" db="EMBL/GenBank/DDBJ databases">
        <title>Muricauda nanhaiensis sp. nov., isolated from seawater of the South China Sea.</title>
        <authorList>
            <person name="Dang Y."/>
        </authorList>
    </citation>
    <scope>NUCLEOTIDE SEQUENCE [LARGE SCALE GENOMIC DNA]</scope>
    <source>
        <strain evidence="7 8">SM1704</strain>
    </source>
</reference>
<dbReference type="RefSeq" id="WP_116183582.1">
    <property type="nucleotide sequence ID" value="NZ_QTJX01000001.1"/>
</dbReference>
<dbReference type="SUPFAM" id="SSF48452">
    <property type="entry name" value="TPR-like"/>
    <property type="match status" value="1"/>
</dbReference>
<evidence type="ECO:0000259" key="6">
    <source>
        <dbReference type="PROSITE" id="PS51123"/>
    </source>
</evidence>
<dbReference type="InterPro" id="IPR006664">
    <property type="entry name" value="OMP_bac"/>
</dbReference>
<dbReference type="SUPFAM" id="SSF49464">
    <property type="entry name" value="Carboxypeptidase regulatory domain-like"/>
    <property type="match status" value="1"/>
</dbReference>
<dbReference type="InterPro" id="IPR019734">
    <property type="entry name" value="TPR_rpt"/>
</dbReference>
<evidence type="ECO:0000256" key="5">
    <source>
        <dbReference type="PROSITE-ProRule" id="PRU00473"/>
    </source>
</evidence>
<dbReference type="Pfam" id="PF13620">
    <property type="entry name" value="CarboxypepD_reg"/>
    <property type="match status" value="1"/>
</dbReference>
<gene>
    <name evidence="7" type="ORF">DX873_05995</name>
</gene>
<dbReference type="InterPro" id="IPR008969">
    <property type="entry name" value="CarboxyPept-like_regulatory"/>
</dbReference>
<dbReference type="EMBL" id="QTJX01000001">
    <property type="protein sequence ID" value="RDY61701.1"/>
    <property type="molecule type" value="Genomic_DNA"/>
</dbReference>
<dbReference type="InterPro" id="IPR006665">
    <property type="entry name" value="OmpA-like"/>
</dbReference>
<organism evidence="7 8">
    <name type="scientific">Flagellimonas nanhaiensis</name>
    <dbReference type="NCBI Taxonomy" id="2292706"/>
    <lineage>
        <taxon>Bacteria</taxon>
        <taxon>Pseudomonadati</taxon>
        <taxon>Bacteroidota</taxon>
        <taxon>Flavobacteriia</taxon>
        <taxon>Flavobacteriales</taxon>
        <taxon>Flavobacteriaceae</taxon>
        <taxon>Flagellimonas</taxon>
    </lineage>
</organism>
<dbReference type="PANTHER" id="PTHR30329:SF21">
    <property type="entry name" value="LIPOPROTEIN YIAD-RELATED"/>
    <property type="match status" value="1"/>
</dbReference>
<comment type="subcellular location">
    <subcellularLocation>
        <location evidence="1">Cell outer membrane</location>
    </subcellularLocation>
</comment>
<dbReference type="PROSITE" id="PS50005">
    <property type="entry name" value="TPR"/>
    <property type="match status" value="1"/>
</dbReference>
<dbReference type="Gene3D" id="3.30.1330.60">
    <property type="entry name" value="OmpA-like domain"/>
    <property type="match status" value="1"/>
</dbReference>
<dbReference type="CDD" id="cd07185">
    <property type="entry name" value="OmpA_C-like"/>
    <property type="match status" value="1"/>
</dbReference>
<evidence type="ECO:0000256" key="3">
    <source>
        <dbReference type="ARBA" id="ARBA00023237"/>
    </source>
</evidence>
<evidence type="ECO:0000256" key="1">
    <source>
        <dbReference type="ARBA" id="ARBA00004442"/>
    </source>
</evidence>
<evidence type="ECO:0000256" key="2">
    <source>
        <dbReference type="ARBA" id="ARBA00023136"/>
    </source>
</evidence>
<dbReference type="Pfam" id="PF00691">
    <property type="entry name" value="OmpA"/>
    <property type="match status" value="1"/>
</dbReference>
<keyword evidence="7" id="KW-0282">Flagellum</keyword>
<proteinExistence type="predicted"/>
<dbReference type="Gene3D" id="2.120.10.30">
    <property type="entry name" value="TolB, C-terminal domain"/>
    <property type="match status" value="1"/>
</dbReference>
<dbReference type="PROSITE" id="PS51123">
    <property type="entry name" value="OMPA_2"/>
    <property type="match status" value="1"/>
</dbReference>
<sequence>MSKNTLLVLLITFLNFYILNAQKSTLKKADEEFDTFAYIDAREIYLNIVKEGYDSPQVYKKLGDTYYFNSEYTEAVKWYEWLIRKYPNNIESIYYYRVAQSLKSIGEYQKSKKMMGEFASKSANSVIAQNFMANYPSLDSLIDFESEKFDVVNATKLLSSSDFGPSFYMDKIVYASSSSNTKGNKIHQWNGLPYLDLYEAEIRKDGELANPEPLKGEINTPFHESSAAFTKDGGTIYFTRNNYINGKKKRNKEKLMSLKIYKAVKKKNGSWGDVEELPFNSDSYSVAHPALSPDEKKLYFSSDMPGTHGQSDIWYVDVLNHMLYGDPVNLGPEINTEARETFPFISKNNNLYFASDGHLGLGGLDIFAISLNKNGEFEEVTNLKKPINSNKDDFGFIFKEDTQLGYLSSNRGGIKGSSSDDIYKVVQSCGKINIQGIISDASTGKPLENSRVVLMDRNSVVLNTVSTDAGGNYNFNAPIDCDKEYIVKAEYKDYLPNERSVTTPRGTAVLQIDLELIPPDCPIDDLGCRLNLQPIYFDYGKHFIRADAEVELAKILEAMKQYPELTIHIESHTDSRSSADFNLRLSEKRATATLEWLVAKGISRNRLSAKGYGETQLLNECSNGVRCSDNQHQLNRRSMFIIQN</sequence>
<dbReference type="AlphaFoldDB" id="A0A371JV57"/>
<dbReference type="SUPFAM" id="SSF82171">
    <property type="entry name" value="DPP6 N-terminal domain-like"/>
    <property type="match status" value="1"/>
</dbReference>
<dbReference type="InterPro" id="IPR011659">
    <property type="entry name" value="WD40"/>
</dbReference>
<dbReference type="Proteomes" id="UP000261828">
    <property type="component" value="Unassembled WGS sequence"/>
</dbReference>
<keyword evidence="3" id="KW-0998">Cell outer membrane</keyword>
<evidence type="ECO:0000313" key="7">
    <source>
        <dbReference type="EMBL" id="RDY61701.1"/>
    </source>
</evidence>
<dbReference type="InterPro" id="IPR036737">
    <property type="entry name" value="OmpA-like_sf"/>
</dbReference>
<dbReference type="PRINTS" id="PR01021">
    <property type="entry name" value="OMPADOMAIN"/>
</dbReference>